<evidence type="ECO:0000256" key="2">
    <source>
        <dbReference type="ARBA" id="ARBA00022448"/>
    </source>
</evidence>
<reference evidence="12" key="1">
    <citation type="journal article" date="2023" name="Genome Biol. Evol.">
        <title>Long-read-based Genome Assembly of Drosophila gunungcola Reveals Fewer Chemosensory Genes in Flower-breeding Species.</title>
        <authorList>
            <person name="Negi A."/>
            <person name="Liao B.Y."/>
            <person name="Yeh S.D."/>
        </authorList>
    </citation>
    <scope>NUCLEOTIDE SEQUENCE</scope>
    <source>
        <strain evidence="12">Sukarami</strain>
    </source>
</reference>
<gene>
    <name evidence="12" type="ORF">M5D96_003382</name>
</gene>
<evidence type="ECO:0000256" key="8">
    <source>
        <dbReference type="ARBA" id="ARBA00023180"/>
    </source>
</evidence>
<name>A0A9Q0BRN3_9MUSC</name>
<keyword evidence="4" id="KW-0732">Signal</keyword>
<evidence type="ECO:0000313" key="13">
    <source>
        <dbReference type="Proteomes" id="UP001059596"/>
    </source>
</evidence>
<dbReference type="Pfam" id="PF01347">
    <property type="entry name" value="Vitellogenin_N"/>
    <property type="match status" value="1"/>
</dbReference>
<dbReference type="FunFam" id="2.20.50.20:FF:000003">
    <property type="entry name" value="Microsomal triglyceride transfer protein large subunit"/>
    <property type="match status" value="1"/>
</dbReference>
<dbReference type="SMART" id="SM00216">
    <property type="entry name" value="VWD"/>
    <property type="match status" value="1"/>
</dbReference>
<evidence type="ECO:0000259" key="10">
    <source>
        <dbReference type="PROSITE" id="PS51211"/>
    </source>
</evidence>
<dbReference type="InterPro" id="IPR001846">
    <property type="entry name" value="VWF_type-D"/>
</dbReference>
<keyword evidence="3" id="KW-0964">Secreted</keyword>
<accession>A0A9Q0BRN3</accession>
<dbReference type="InterPro" id="IPR050733">
    <property type="entry name" value="Vitellogenin/Apolipophorin"/>
</dbReference>
<dbReference type="FunFam" id="2.20.80.10:FF:000003">
    <property type="entry name" value="Apolipoprotein lipid transfer particle"/>
    <property type="match status" value="1"/>
</dbReference>
<evidence type="ECO:0000256" key="4">
    <source>
        <dbReference type="ARBA" id="ARBA00022729"/>
    </source>
</evidence>
<proteinExistence type="predicted"/>
<dbReference type="GO" id="GO:0005576">
    <property type="term" value="C:extracellular region"/>
    <property type="evidence" value="ECO:0007669"/>
    <property type="project" value="UniProtKB-SubCell"/>
</dbReference>
<dbReference type="InterPro" id="IPR015255">
    <property type="entry name" value="Vitellinogen_open_b-sht"/>
</dbReference>
<evidence type="ECO:0000256" key="3">
    <source>
        <dbReference type="ARBA" id="ARBA00022525"/>
    </source>
</evidence>
<evidence type="ECO:0000256" key="6">
    <source>
        <dbReference type="ARBA" id="ARBA00023055"/>
    </source>
</evidence>
<protein>
    <recommendedName>
        <fullName evidence="14">Apolipophorins</fullName>
    </recommendedName>
</protein>
<dbReference type="SUPFAM" id="SSF48431">
    <property type="entry name" value="Lipovitellin-phosvitin complex, superhelical domain"/>
    <property type="match status" value="1"/>
</dbReference>
<evidence type="ECO:0000256" key="9">
    <source>
        <dbReference type="PROSITE-ProRule" id="PRU00557"/>
    </source>
</evidence>
<comment type="caution">
    <text evidence="12">The sequence shown here is derived from an EMBL/GenBank/DDBJ whole genome shotgun (WGS) entry which is preliminary data.</text>
</comment>
<dbReference type="SUPFAM" id="SSF56968">
    <property type="entry name" value="Lipovitellin-phosvitin complex, beta-sheet shell regions"/>
    <property type="match status" value="2"/>
</dbReference>
<keyword evidence="7" id="KW-1015">Disulfide bond</keyword>
<dbReference type="PANTHER" id="PTHR23345">
    <property type="entry name" value="VITELLOGENIN-RELATED"/>
    <property type="match status" value="1"/>
</dbReference>
<keyword evidence="8" id="KW-0325">Glycoprotein</keyword>
<evidence type="ECO:0008006" key="14">
    <source>
        <dbReference type="Google" id="ProtNLM"/>
    </source>
</evidence>
<dbReference type="Gene3D" id="2.30.230.10">
    <property type="entry name" value="Lipovitellin, beta-sheet shell regions, chain A"/>
    <property type="match status" value="1"/>
</dbReference>
<dbReference type="PROSITE" id="PS51211">
    <property type="entry name" value="VITELLOGENIN"/>
    <property type="match status" value="1"/>
</dbReference>
<dbReference type="Gene3D" id="2.20.50.20">
    <property type="entry name" value="Lipovitellin. Chain A, domain 3"/>
    <property type="match status" value="1"/>
</dbReference>
<dbReference type="InterPro" id="IPR015816">
    <property type="entry name" value="Vitellinogen_b-sht_N"/>
</dbReference>
<dbReference type="InterPro" id="IPR001747">
    <property type="entry name" value="Vitellogenin_N"/>
</dbReference>
<dbReference type="GO" id="GO:0045735">
    <property type="term" value="F:nutrient reservoir activity"/>
    <property type="evidence" value="ECO:0007669"/>
    <property type="project" value="UniProtKB-KW"/>
</dbReference>
<dbReference type="Gene3D" id="1.25.10.20">
    <property type="entry name" value="Vitellinogen, superhelical"/>
    <property type="match status" value="1"/>
</dbReference>
<dbReference type="Pfam" id="PF06448">
    <property type="entry name" value="DUF1081"/>
    <property type="match status" value="1"/>
</dbReference>
<dbReference type="FunFam" id="2.30.230.10:FF:000007">
    <property type="entry name" value="Apolipoprotein lipid transfer particle"/>
    <property type="match status" value="1"/>
</dbReference>
<evidence type="ECO:0000256" key="7">
    <source>
        <dbReference type="ARBA" id="ARBA00023157"/>
    </source>
</evidence>
<dbReference type="FunFam" id="1.25.10.20:FF:000005">
    <property type="entry name" value="Apolipoprotein lipid transfer particle"/>
    <property type="match status" value="1"/>
</dbReference>
<keyword evidence="6" id="KW-0445">Lipid transport</keyword>
<dbReference type="Proteomes" id="UP001059596">
    <property type="component" value="Unassembled WGS sequence"/>
</dbReference>
<dbReference type="PROSITE" id="PS51233">
    <property type="entry name" value="VWFD"/>
    <property type="match status" value="1"/>
</dbReference>
<comment type="caution">
    <text evidence="9">Lacks conserved residue(s) required for the propagation of feature annotation.</text>
</comment>
<keyword evidence="2" id="KW-0813">Transport</keyword>
<dbReference type="InterPro" id="IPR009454">
    <property type="entry name" value="Lipid_transpt_open_b-sht"/>
</dbReference>
<dbReference type="EMBL" id="JAMKOV010000002">
    <property type="protein sequence ID" value="KAI8042082.1"/>
    <property type="molecule type" value="Genomic_DNA"/>
</dbReference>
<dbReference type="PANTHER" id="PTHR23345:SF15">
    <property type="entry name" value="VITELLOGENIN 1-RELATED"/>
    <property type="match status" value="1"/>
</dbReference>
<dbReference type="SMART" id="SM01169">
    <property type="entry name" value="DUF1943"/>
    <property type="match status" value="1"/>
</dbReference>
<dbReference type="InterPro" id="IPR015819">
    <property type="entry name" value="Lipid_transp_b-sht_shell"/>
</dbReference>
<feature type="domain" description="VWFD" evidence="11">
    <location>
        <begin position="3796"/>
        <end position="3981"/>
    </location>
</feature>
<dbReference type="Gene3D" id="2.20.80.10">
    <property type="entry name" value="Lipovitellin-phosvitin complex, chain A, domain 4"/>
    <property type="match status" value="1"/>
</dbReference>
<dbReference type="SMART" id="SM00638">
    <property type="entry name" value="LPD_N"/>
    <property type="match status" value="1"/>
</dbReference>
<keyword evidence="5" id="KW-0758">Storage protein</keyword>
<evidence type="ECO:0000256" key="1">
    <source>
        <dbReference type="ARBA" id="ARBA00004613"/>
    </source>
</evidence>
<comment type="subcellular location">
    <subcellularLocation>
        <location evidence="1">Secreted</location>
    </subcellularLocation>
</comment>
<dbReference type="InterPro" id="IPR011030">
    <property type="entry name" value="Lipovitellin_superhlx_dom"/>
</dbReference>
<dbReference type="InterPro" id="IPR015817">
    <property type="entry name" value="Vitellinogen_open_b-sht_sub1"/>
</dbReference>
<evidence type="ECO:0000256" key="5">
    <source>
        <dbReference type="ARBA" id="ARBA00022761"/>
    </source>
</evidence>
<evidence type="ECO:0000313" key="12">
    <source>
        <dbReference type="EMBL" id="KAI8042082.1"/>
    </source>
</evidence>
<sequence length="4385" mass="500688">MEMHELMYTPRWPNPEQQQQHKLELESKSPHVTWSKIPSGETSIAKEKPIMGALKAQAAIWLLLLIAHTQAVRENPLKDPRICGRPQCDLTNPKFSYAELLYKYEYTVAVRTEFAGSGDNSSDLLLKANLEIFFPKPCEGYLRINDAKLYDKLDGLSESSNDSESAEKPKDSYDYYDTLASEESEPQSYENLHPKSMNLQADLSQNLLRFSYHDGLISEVCPQELETPWVLNIKKGILSAFQNTMMRFDVDSNTTETDVSGQCQVQYALEDTDSVYVKIRKTKDINSCRQRYATHSVLQTTPYTFRDDKTIWPILKSESHCNLTIDNNVYREVSCLETHLLVPFSNASSGALTTSSSRLSLKGEETYSVGEFLEQNPELVERRATLVFDHTPAVKPSHDEIKAARELLVQMCKVGFPNIQREFIDVFTNFLQTSKSLDYKTLSVLLQRSASTCEQGKNHVLESLPYIGSTAAYKVMRDQIVSGRVSKEKAHSWMTTLSFITRPDEETLETFQTILEFAKNRLDPEYTLGATAVVHSFCRHNEFCEENLRVQQIINLLETEFLSLYHKFKGERRTRERMVILLKGLGNIGVVSPAFAERLQGVIRDDESPVDIRLQGILAFRRVNCLRYRNYFLEIYANYTLNSELRIYSYLQAMRCPDYISVGAIKSVLDHEEINQVGSFVWSHLTNLAKSNSPVRIEAQGLLLNDDLSERFKMDFRKFSRNYEHSLFFDEYNFGTTADANVIFATDSYLPRVASLNFTADLFGQSVNFFEFTARAEGLEELASNAFGPKGPLSGELLRKKLSFLNRWLGNESAEEDDTLENLLSLDNLRLKRKAQQSVDAFWEEDEEYDFEESLEGSKRQKRDASSTRKQEIDRNVDSLGYKLKYDYNNPRAQFGLRIFGNDLHYYNVESMVEVMALAATFNPFQQAKNVLSGKEFNYTKSRVFLDASYTVPLAVGLPLAIHAFGASSVDLRISGNLDQVDPPTDWHFDVEGRFKPSVSVDVITTMQTDMFWDQSGIKVKSNLYSNSELVAKLKVRGRNLVSFSFNLPQDQNEIFSFRSELLVQKREEELPQAGIVKRSANSTCTWPVLDQAIGLQMCSHYSVPDLSNATEIYPSLLLAGPLNFSLILKKSDLTAKKYVFEYKWDQQEQDNNFSLVFTTPGSKVPRVLVANVTKVTDAFNASVAFVNGPNRVSAGCSYDGDPDFRRLDVYLDTNGNRSLDLGMELRRHQDFTAWIYNPRILLAINGVNITGLAGTVKVNEKNGIKQNDVDLSFETKKLQAVIKGNIVQSEITTSTNMTIKYRFQANKIEEINFAGKLVNNGDKTKTEYRGNMKLQTSAYPKLNFASDATWLSLQGHTEGMITYNNAPDYVNPNYTSLLRLVFARSHSEDSAWEGSRTRASLELKLPRSKIDYRILVKHEERSKNGTEHNVIVGLKYAPEKEITGLFSVHLPRRNLFAVDAYMNVTVPEFNSCTASLKVNEKATKDYLIFINGSWFTGHSIAVKANYKDRSSRVQALHHLKMIVESPSFELTSLNIVYRRNQLLIFYDVQAKYGKDPYGLTVQYAANAHNRNSNAEVRLKVKERDYWINAKLLSEQPKLLQLEIHIDKIRDVHIKVGLLNVDRRKELSLELKWDANRDPSQRLGLLAEYNSPGTKHYDGNVMVTYPERTINFGFNTFTGGPKYFGKAHASWSINDVIEFEYEAGLLPGRSLHNWVKAELRTPFDGWRTNSLNAGVYNLHNLILINSTLFWADDQKLQVGFKSDYDINDQLVSFDVRFGINSTIRDIPTINVKVVHWKDAKKVDTELYLGYSGQNDTFNTYSVDSSWEIERNERYHNVSGLLHLVSPFQGYEKGGLVAHFSLNDKREVSGAASLNFDVREFTLTMDGYVKKFTDNMLTINITTPLEKFRTINARFGLNEKKRHAVAEVRAPTAALGVEALADIKNLLNFDVKLSLATPIESFQQAAIFALFQPERVDMRGLWNNVTLGFTGVWHMQNITDFEYSYLVFTPLAGFEQNGFIVQLLKRDEFVFQLHGKLSHYKLGVKINGKPKSDLVNKLGSNKMELEMLYDADFKPLNAETDYKPDPDEEYFSYFTDFQVDTLVWPTIVGNVDIQEIIDFYLVVGHVDLPQGKLEFKDRLHYPDYINVHNLLTVTTPFAVAKDIKSIVEYHVDLHFNSFYERIKFAVNDDKNQLKELGFEFNYTKLQDNVKPKAHDVQLKLITPYELLREIDIHGRVELDDNAYKGNISSVTAYTRLSMAASVENEENFLETSVGILLETDVIPHYACQVYFKKDFSAIDNTIDIRFEVTDNGTLNQLQITTDWHTDSSYVVNANGKIRTTMLPLQLASSSVLLTRDQNPQLNFDLNFLSQDGQSISYGTRANKKKDVFNIEVWTPLKNFRNISMHGTVARNPRDAERYDVSGFLYRNMATYGITGAVRMSKTLPIDVTIRVQPKAGGRDGVIELNIHEKGPKKIGFSFSAIEDGKMCQISGGYSVSEGNGAMDFSVLVESTEPEIARINFNGNLKPNSKGSIVGDLNLETPWKELGIDSVHLHSDVGVGSTGGNIVGEYKIGQYIGRGSCLWSWILSENLQLVLESYLERPNARPRIVHASAKYLNPGQNFAQLQMGGRLSVDSKWNLDVNGSVHYKSSDDFDFRVISELPLPVGDRHQLSASYQGNVISKQFVNPDFVIETSYEGLEAQNKLLSRVSFRNATNDLKGLAHVEWGKLQSLSVVEGDFELLRKTDGRQEFYAKMITPKFKDEHTFALTGYYDKKNAEYHNLVCALDYPASRRITDLDVSFNSLSNMNGVFNSTMPTFLNVSWFKTDFEFTTKSGKSYRYCHCFWPEDSAYFKLKSNYDSDSTNFNYNLNGNVEIEVPLATRHRADIFYSLAKRRNQGQGQVKVNYNEKQVLDGTYKREEQQKHPIYKETTDISLENDVKPLGIHYRSLRDASDPAGTQDVKHLEVFELRNTQNFNLTGELHSRTTVKAQDFKVVAIHPNRAVVLSTKFEDVNPQVIRQHTKLELSETAWIGYNLELGNFSKVGNESQSFALEIFYPKRNLSSSGQYYMTDDHFNSDLSFQWAGGDYELQPKAIHSNLQWTSEPLRRGDREHRTIALTVAHPLLEKDINCKATYYRGLQDLLRTHITIDYSDNPDQLIELGAQLRDRYSELGHTNYTFHVYGKHQASELDVQLNGTLAARNSYYKTESTAHYKRDIFPARYGKFLALLDVNKRELEYERVSPFHTVRLHLLPTIRYPVYGLNATIWDTPDTNHSGYIYTNLLERYARMDFNLTEDASQNLQMVADIPDTRSAFLDIWRNYEEIRVIDVSSYLKMNHSRLITGRFHWRPAIRQEVREKIHAVGKSVYSSFSEGIDFWIKSIYTETTESMAVVWSTAKEYNKDFIDDIGQLSVLEEDLADLRLFVNQSYEANDFYIKHVVNFTLTILDELAIRDHIESLPKIFSELWQAMGDSGKALRNSIVWLIETIKTTYTNLLDAVARFFHGESLTYISGLMEKGIAKYDSFVKELHIKFIKYIENLWHKTWTLAENHWKAVLKRFEPHLFKMISFIETNAWNLSKEVFDFIYKRTNELAESPYFNKVSSFTADADRLYRDIKANDAITNIKKYSTLAWNFIKEKYFKLVPFGAELNEVLTEIWQEIKELEKIEQVQIMVQKYYEVVAKIDWVADELQLENRLHQVYGLMRNKFRNYAMNALETADMYREAKTKFVFDPEVGIIDLEQKLPMSWHAFNETPKFEEIPEYQVLAKAQSFFSETNSSIVMKLYNMRTHLDPKTWLPPYYSRALLIDSRHYMTFDQRYVGLNLNFDEFGNGRPNSQCSYLLAHDFFKRNFTLLLEPASKSLAGQGLTRKLSFIANDQLIEIDLGTDHISINGNPQPILPLKLGAVNIHRDLDVLSITSDTEFSLHCNVQFDLCWFEVSGWYFARTAGLLGTLNNEPSDEYTMSNSVIANETQEFTDSWSLKHCRQTKLAQSQAVSKEVSETCTSFFRTGILAPCSAVLDPAPFYDMCLDLGMKSPPIRKGHPAVKGACAAALAYIEACTALRVPMRVPSQCVFCQLTNGSYVPEGTFMELSGSEIPRSSDVVFIVEAKECNANLKSSKNIMTVVSSIEEQLQAARLTNNRYGVLAFGGVAPYDKPRSVIYEHNEFTSKPDQLADYFGHINTGNGSSNDILMAISAAAKLNFRPGVSKTFILLSCSRCAAKDMRFDYTSILQYMLEEGINLHILADTEFDFERNKKLRHFFGLDSKLVYSKRFPEGDAETRNTTHIPKSNLGICTTLAVETQGSVFSARKLQPERKYPIKRFATIFAKRVALSATPIQSQTCECSAHNTGVSYMACSPQALPEEKYDLDDYDSFNNWDWGDELEGEAKVVS</sequence>
<keyword evidence="13" id="KW-1185">Reference proteome</keyword>
<dbReference type="Pfam" id="PF00094">
    <property type="entry name" value="VWD"/>
    <property type="match status" value="1"/>
</dbReference>
<dbReference type="GO" id="GO:0005319">
    <property type="term" value="F:lipid transporter activity"/>
    <property type="evidence" value="ECO:0007669"/>
    <property type="project" value="InterPro"/>
</dbReference>
<evidence type="ECO:0000259" key="11">
    <source>
        <dbReference type="PROSITE" id="PS51233"/>
    </source>
</evidence>
<feature type="domain" description="Vitellogenin" evidence="10">
    <location>
        <begin position="95"/>
        <end position="756"/>
    </location>
</feature>
<dbReference type="Pfam" id="PF09172">
    <property type="entry name" value="Vit_open_b-sht"/>
    <property type="match status" value="1"/>
</dbReference>
<organism evidence="12 13">
    <name type="scientific">Drosophila gunungcola</name>
    <name type="common">fruit fly</name>
    <dbReference type="NCBI Taxonomy" id="103775"/>
    <lineage>
        <taxon>Eukaryota</taxon>
        <taxon>Metazoa</taxon>
        <taxon>Ecdysozoa</taxon>
        <taxon>Arthropoda</taxon>
        <taxon>Hexapoda</taxon>
        <taxon>Insecta</taxon>
        <taxon>Pterygota</taxon>
        <taxon>Neoptera</taxon>
        <taxon>Endopterygota</taxon>
        <taxon>Diptera</taxon>
        <taxon>Brachycera</taxon>
        <taxon>Muscomorpha</taxon>
        <taxon>Ephydroidea</taxon>
        <taxon>Drosophilidae</taxon>
        <taxon>Drosophila</taxon>
        <taxon>Sophophora</taxon>
    </lineage>
</organism>